<feature type="compositionally biased region" description="Low complexity" evidence="2">
    <location>
        <begin position="150"/>
        <end position="163"/>
    </location>
</feature>
<evidence type="ECO:0000313" key="3">
    <source>
        <dbReference type="EMBL" id="SEO97502.1"/>
    </source>
</evidence>
<dbReference type="AlphaFoldDB" id="A0A1H8U2K3"/>
<dbReference type="SUPFAM" id="SSF82607">
    <property type="entry name" value="YbaB-like"/>
    <property type="match status" value="1"/>
</dbReference>
<proteinExistence type="predicted"/>
<dbReference type="EMBL" id="FOEF01000003">
    <property type="protein sequence ID" value="SEO97502.1"/>
    <property type="molecule type" value="Genomic_DNA"/>
</dbReference>
<keyword evidence="3" id="KW-0238">DNA-binding</keyword>
<evidence type="ECO:0000256" key="1">
    <source>
        <dbReference type="SAM" id="Coils"/>
    </source>
</evidence>
<sequence length="181" mass="18828">MTQFAQGGDGDPLASFTAEVEDIRAKAEEMSERLRTATGTARTPDGAVSVTVGAAGVLQGITFGAKAYHRPPEALSATVMQLIATAQKQVSAEVYGAFGGLVGGPDSEAMSILQEFLPQPDEEEDEPAPPAPAPPPPPPPHQPPPPPAAASPRQQESPPSASPRRPPRSAPVEDDLDNNPW</sequence>
<dbReference type="Pfam" id="PF02575">
    <property type="entry name" value="YbaB_DNA_bd"/>
    <property type="match status" value="1"/>
</dbReference>
<accession>A0A1H8U2K3</accession>
<feature type="region of interest" description="Disordered" evidence="2">
    <location>
        <begin position="115"/>
        <end position="181"/>
    </location>
</feature>
<protein>
    <submittedName>
        <fullName evidence="3">YbaB/EbfC DNA-binding family protein</fullName>
    </submittedName>
</protein>
<reference evidence="3 4" key="1">
    <citation type="submission" date="2016-10" db="EMBL/GenBank/DDBJ databases">
        <authorList>
            <person name="de Groot N.N."/>
        </authorList>
    </citation>
    <scope>NUCLEOTIDE SEQUENCE [LARGE SCALE GENOMIC DNA]</scope>
    <source>
        <strain evidence="3 4">DSM 44993</strain>
    </source>
</reference>
<dbReference type="Gene3D" id="3.30.1310.10">
    <property type="entry name" value="Nucleoid-associated protein YbaB-like domain"/>
    <property type="match status" value="1"/>
</dbReference>
<evidence type="ECO:0000313" key="4">
    <source>
        <dbReference type="Proteomes" id="UP000198582"/>
    </source>
</evidence>
<organism evidence="3 4">
    <name type="scientific">Amycolatopsis saalfeldensis</name>
    <dbReference type="NCBI Taxonomy" id="394193"/>
    <lineage>
        <taxon>Bacteria</taxon>
        <taxon>Bacillati</taxon>
        <taxon>Actinomycetota</taxon>
        <taxon>Actinomycetes</taxon>
        <taxon>Pseudonocardiales</taxon>
        <taxon>Pseudonocardiaceae</taxon>
        <taxon>Amycolatopsis</taxon>
    </lineage>
</organism>
<name>A0A1H8U2K3_9PSEU</name>
<keyword evidence="4" id="KW-1185">Reference proteome</keyword>
<dbReference type="STRING" id="394193.SAMN04489732_10342"/>
<feature type="compositionally biased region" description="Pro residues" evidence="2">
    <location>
        <begin position="128"/>
        <end position="149"/>
    </location>
</feature>
<dbReference type="InterPro" id="IPR004401">
    <property type="entry name" value="YbaB/EbfC"/>
</dbReference>
<feature type="coiled-coil region" evidence="1">
    <location>
        <begin position="13"/>
        <end position="40"/>
    </location>
</feature>
<dbReference type="Proteomes" id="UP000198582">
    <property type="component" value="Unassembled WGS sequence"/>
</dbReference>
<gene>
    <name evidence="3" type="ORF">SAMN04489732_10342</name>
</gene>
<dbReference type="InterPro" id="IPR036894">
    <property type="entry name" value="YbaB-like_sf"/>
</dbReference>
<keyword evidence="1" id="KW-0175">Coiled coil</keyword>
<dbReference type="GO" id="GO:0003677">
    <property type="term" value="F:DNA binding"/>
    <property type="evidence" value="ECO:0007669"/>
    <property type="project" value="UniProtKB-KW"/>
</dbReference>
<feature type="compositionally biased region" description="Acidic residues" evidence="2">
    <location>
        <begin position="172"/>
        <end position="181"/>
    </location>
</feature>
<dbReference type="RefSeq" id="WP_245787211.1">
    <property type="nucleotide sequence ID" value="NZ_FOEF01000003.1"/>
</dbReference>
<evidence type="ECO:0000256" key="2">
    <source>
        <dbReference type="SAM" id="MobiDB-lite"/>
    </source>
</evidence>